<feature type="compositionally biased region" description="Basic and acidic residues" evidence="8">
    <location>
        <begin position="1379"/>
        <end position="1391"/>
    </location>
</feature>
<evidence type="ECO:0000256" key="6">
    <source>
        <dbReference type="ARBA" id="ARBA00023242"/>
    </source>
</evidence>
<dbReference type="Gene3D" id="3.30.160.60">
    <property type="entry name" value="Classic Zinc Finger"/>
    <property type="match status" value="8"/>
</dbReference>
<feature type="region of interest" description="Disordered" evidence="8">
    <location>
        <begin position="613"/>
        <end position="655"/>
    </location>
</feature>
<feature type="compositionally biased region" description="Polar residues" evidence="8">
    <location>
        <begin position="1350"/>
        <end position="1368"/>
    </location>
</feature>
<evidence type="ECO:0000256" key="3">
    <source>
        <dbReference type="ARBA" id="ARBA00022737"/>
    </source>
</evidence>
<feature type="region of interest" description="Disordered" evidence="8">
    <location>
        <begin position="481"/>
        <end position="509"/>
    </location>
</feature>
<evidence type="ECO:0000256" key="7">
    <source>
        <dbReference type="PROSITE-ProRule" id="PRU00042"/>
    </source>
</evidence>
<feature type="domain" description="C2H2-type" evidence="9">
    <location>
        <begin position="388"/>
        <end position="415"/>
    </location>
</feature>
<dbReference type="SMART" id="SM00355">
    <property type="entry name" value="ZnF_C2H2"/>
    <property type="match status" value="21"/>
</dbReference>
<dbReference type="GO" id="GO:0005634">
    <property type="term" value="C:nucleus"/>
    <property type="evidence" value="ECO:0007669"/>
    <property type="project" value="UniProtKB-SubCell"/>
</dbReference>
<feature type="compositionally biased region" description="Polar residues" evidence="8">
    <location>
        <begin position="634"/>
        <end position="648"/>
    </location>
</feature>
<keyword evidence="5" id="KW-0862">Zinc</keyword>
<evidence type="ECO:0000256" key="5">
    <source>
        <dbReference type="ARBA" id="ARBA00022833"/>
    </source>
</evidence>
<feature type="compositionally biased region" description="Acidic residues" evidence="8">
    <location>
        <begin position="42"/>
        <end position="62"/>
    </location>
</feature>
<feature type="domain" description="C2H2-type" evidence="9">
    <location>
        <begin position="851"/>
        <end position="879"/>
    </location>
</feature>
<dbReference type="PANTHER" id="PTHR24408:SF58">
    <property type="entry name" value="TRANSCRIPTION FACTOR (TFIIIA), PUTATIVE (AFU_ORTHOLOGUE AFUA_1G05150)-RELATED"/>
    <property type="match status" value="1"/>
</dbReference>
<comment type="subcellular location">
    <subcellularLocation>
        <location evidence="1">Nucleus</location>
    </subcellularLocation>
</comment>
<dbReference type="InParanoid" id="A0A0Q9WWC8"/>
<dbReference type="EMBL" id="CH964282">
    <property type="protein sequence ID" value="KRG00300.1"/>
    <property type="molecule type" value="Genomic_DNA"/>
</dbReference>
<feature type="compositionally biased region" description="Acidic residues" evidence="8">
    <location>
        <begin position="18"/>
        <end position="34"/>
    </location>
</feature>
<dbReference type="PROSITE" id="PS50157">
    <property type="entry name" value="ZINC_FINGER_C2H2_2"/>
    <property type="match status" value="10"/>
</dbReference>
<dbReference type="InterPro" id="IPR036236">
    <property type="entry name" value="Znf_C2H2_sf"/>
</dbReference>
<keyword evidence="3" id="KW-0677">Repeat</keyword>
<feature type="domain" description="C2H2-type" evidence="9">
    <location>
        <begin position="565"/>
        <end position="593"/>
    </location>
</feature>
<dbReference type="GO" id="GO:0008270">
    <property type="term" value="F:zinc ion binding"/>
    <property type="evidence" value="ECO:0007669"/>
    <property type="project" value="UniProtKB-KW"/>
</dbReference>
<reference evidence="10 11" key="1">
    <citation type="journal article" date="2007" name="Nature">
        <title>Evolution of genes and genomes on the Drosophila phylogeny.</title>
        <authorList>
            <consortium name="Drosophila 12 Genomes Consortium"/>
            <person name="Clark A.G."/>
            <person name="Eisen M.B."/>
            <person name="Smith D.R."/>
            <person name="Bergman C.M."/>
            <person name="Oliver B."/>
            <person name="Markow T.A."/>
            <person name="Kaufman T.C."/>
            <person name="Kellis M."/>
            <person name="Gelbart W."/>
            <person name="Iyer V.N."/>
            <person name="Pollard D.A."/>
            <person name="Sackton T.B."/>
            <person name="Larracuente A.M."/>
            <person name="Singh N.D."/>
            <person name="Abad J.P."/>
            <person name="Abt D.N."/>
            <person name="Adryan B."/>
            <person name="Aguade M."/>
            <person name="Akashi H."/>
            <person name="Anderson W.W."/>
            <person name="Aquadro C.F."/>
            <person name="Ardell D.H."/>
            <person name="Arguello R."/>
            <person name="Artieri C.G."/>
            <person name="Barbash D.A."/>
            <person name="Barker D."/>
            <person name="Barsanti P."/>
            <person name="Batterham P."/>
            <person name="Batzoglou S."/>
            <person name="Begun D."/>
            <person name="Bhutkar A."/>
            <person name="Blanco E."/>
            <person name="Bosak S.A."/>
            <person name="Bradley R.K."/>
            <person name="Brand A.D."/>
            <person name="Brent M.R."/>
            <person name="Brooks A.N."/>
            <person name="Brown R.H."/>
            <person name="Butlin R.K."/>
            <person name="Caggese C."/>
            <person name="Calvi B.R."/>
            <person name="Bernardo de Carvalho A."/>
            <person name="Caspi A."/>
            <person name="Castrezana S."/>
            <person name="Celniker S.E."/>
            <person name="Chang J.L."/>
            <person name="Chapple C."/>
            <person name="Chatterji S."/>
            <person name="Chinwalla A."/>
            <person name="Civetta A."/>
            <person name="Clifton S.W."/>
            <person name="Comeron J.M."/>
            <person name="Costello J.C."/>
            <person name="Coyne J.A."/>
            <person name="Daub J."/>
            <person name="David R.G."/>
            <person name="Delcher A.L."/>
            <person name="Delehaunty K."/>
            <person name="Do C.B."/>
            <person name="Ebling H."/>
            <person name="Edwards K."/>
            <person name="Eickbush T."/>
            <person name="Evans J.D."/>
            <person name="Filipski A."/>
            <person name="Findeiss S."/>
            <person name="Freyhult E."/>
            <person name="Fulton L."/>
            <person name="Fulton R."/>
            <person name="Garcia A.C."/>
            <person name="Gardiner A."/>
            <person name="Garfield D.A."/>
            <person name="Garvin B.E."/>
            <person name="Gibson G."/>
            <person name="Gilbert D."/>
            <person name="Gnerre S."/>
            <person name="Godfrey J."/>
            <person name="Good R."/>
            <person name="Gotea V."/>
            <person name="Gravely B."/>
            <person name="Greenberg A.J."/>
            <person name="Griffiths-Jones S."/>
            <person name="Gross S."/>
            <person name="Guigo R."/>
            <person name="Gustafson E.A."/>
            <person name="Haerty W."/>
            <person name="Hahn M.W."/>
            <person name="Halligan D.L."/>
            <person name="Halpern A.L."/>
            <person name="Halter G.M."/>
            <person name="Han M.V."/>
            <person name="Heger A."/>
            <person name="Hillier L."/>
            <person name="Hinrichs A.S."/>
            <person name="Holmes I."/>
            <person name="Hoskins R.A."/>
            <person name="Hubisz M.J."/>
            <person name="Hultmark D."/>
            <person name="Huntley M.A."/>
            <person name="Jaffe D.B."/>
            <person name="Jagadeeshan S."/>
            <person name="Jeck W.R."/>
            <person name="Johnson J."/>
            <person name="Jones C.D."/>
            <person name="Jordan W.C."/>
            <person name="Karpen G.H."/>
            <person name="Kataoka E."/>
            <person name="Keightley P.D."/>
            <person name="Kheradpour P."/>
            <person name="Kirkness E.F."/>
            <person name="Koerich L.B."/>
            <person name="Kristiansen K."/>
            <person name="Kudrna D."/>
            <person name="Kulathinal R.J."/>
            <person name="Kumar S."/>
            <person name="Kwok R."/>
            <person name="Lander E."/>
            <person name="Langley C.H."/>
            <person name="Lapoint R."/>
            <person name="Lazzaro B.P."/>
            <person name="Lee S.J."/>
            <person name="Levesque L."/>
            <person name="Li R."/>
            <person name="Lin C.F."/>
            <person name="Lin M.F."/>
            <person name="Lindblad-Toh K."/>
            <person name="Llopart A."/>
            <person name="Long M."/>
            <person name="Low L."/>
            <person name="Lozovsky E."/>
            <person name="Lu J."/>
            <person name="Luo M."/>
            <person name="Machado C.A."/>
            <person name="Makalowski W."/>
            <person name="Marzo M."/>
            <person name="Matsuda M."/>
            <person name="Matzkin L."/>
            <person name="McAllister B."/>
            <person name="McBride C.S."/>
            <person name="McKernan B."/>
            <person name="McKernan K."/>
            <person name="Mendez-Lago M."/>
            <person name="Minx P."/>
            <person name="Mollenhauer M.U."/>
            <person name="Montooth K."/>
            <person name="Mount S.M."/>
            <person name="Mu X."/>
            <person name="Myers E."/>
            <person name="Negre B."/>
            <person name="Newfeld S."/>
            <person name="Nielsen R."/>
            <person name="Noor M.A."/>
            <person name="O'Grady P."/>
            <person name="Pachter L."/>
            <person name="Papaceit M."/>
            <person name="Parisi M.J."/>
            <person name="Parisi M."/>
            <person name="Parts L."/>
            <person name="Pedersen J.S."/>
            <person name="Pesole G."/>
            <person name="Phillippy A.M."/>
            <person name="Ponting C.P."/>
            <person name="Pop M."/>
            <person name="Porcelli D."/>
            <person name="Powell J.R."/>
            <person name="Prohaska S."/>
            <person name="Pruitt K."/>
            <person name="Puig M."/>
            <person name="Quesneville H."/>
            <person name="Ram K.R."/>
            <person name="Rand D."/>
            <person name="Rasmussen M.D."/>
            <person name="Reed L.K."/>
            <person name="Reenan R."/>
            <person name="Reily A."/>
            <person name="Remington K.A."/>
            <person name="Rieger T.T."/>
            <person name="Ritchie M.G."/>
            <person name="Robin C."/>
            <person name="Rogers Y.H."/>
            <person name="Rohde C."/>
            <person name="Rozas J."/>
            <person name="Rubenfield M.J."/>
            <person name="Ruiz A."/>
            <person name="Russo S."/>
            <person name="Salzberg S.L."/>
            <person name="Sanchez-Gracia A."/>
            <person name="Saranga D.J."/>
            <person name="Sato H."/>
            <person name="Schaeffer S.W."/>
            <person name="Schatz M.C."/>
            <person name="Schlenke T."/>
            <person name="Schwartz R."/>
            <person name="Segarra C."/>
            <person name="Singh R.S."/>
            <person name="Sirot L."/>
            <person name="Sirota M."/>
            <person name="Sisneros N.B."/>
            <person name="Smith C.D."/>
            <person name="Smith T.F."/>
            <person name="Spieth J."/>
            <person name="Stage D.E."/>
            <person name="Stark A."/>
            <person name="Stephan W."/>
            <person name="Strausberg R.L."/>
            <person name="Strempel S."/>
            <person name="Sturgill D."/>
            <person name="Sutton G."/>
            <person name="Sutton G.G."/>
            <person name="Tao W."/>
            <person name="Teichmann S."/>
            <person name="Tobari Y.N."/>
            <person name="Tomimura Y."/>
            <person name="Tsolas J.M."/>
            <person name="Valente V.L."/>
            <person name="Venter E."/>
            <person name="Venter J.C."/>
            <person name="Vicario S."/>
            <person name="Vieira F.G."/>
            <person name="Vilella A.J."/>
            <person name="Villasante A."/>
            <person name="Walenz B."/>
            <person name="Wang J."/>
            <person name="Wasserman M."/>
            <person name="Watts T."/>
            <person name="Wilson D."/>
            <person name="Wilson R.K."/>
            <person name="Wing R.A."/>
            <person name="Wolfner M.F."/>
            <person name="Wong A."/>
            <person name="Wong G.K."/>
            <person name="Wu C.I."/>
            <person name="Wu G."/>
            <person name="Yamamoto D."/>
            <person name="Yang H.P."/>
            <person name="Yang S.P."/>
            <person name="Yorke J.A."/>
            <person name="Yoshida K."/>
            <person name="Zdobnov E."/>
            <person name="Zhang P."/>
            <person name="Zhang Y."/>
            <person name="Zimin A.V."/>
            <person name="Baldwin J."/>
            <person name="Abdouelleil A."/>
            <person name="Abdulkadir J."/>
            <person name="Abebe A."/>
            <person name="Abera B."/>
            <person name="Abreu J."/>
            <person name="Acer S.C."/>
            <person name="Aftuck L."/>
            <person name="Alexander A."/>
            <person name="An P."/>
            <person name="Anderson E."/>
            <person name="Anderson S."/>
            <person name="Arachi H."/>
            <person name="Azer M."/>
            <person name="Bachantsang P."/>
            <person name="Barry A."/>
            <person name="Bayul T."/>
            <person name="Berlin A."/>
            <person name="Bessette D."/>
            <person name="Bloom T."/>
            <person name="Blye J."/>
            <person name="Boguslavskiy L."/>
            <person name="Bonnet C."/>
            <person name="Boukhgalter B."/>
            <person name="Bourzgui I."/>
            <person name="Brown A."/>
            <person name="Cahill P."/>
            <person name="Channer S."/>
            <person name="Cheshatsang Y."/>
            <person name="Chuda L."/>
            <person name="Citroen M."/>
            <person name="Collymore A."/>
            <person name="Cooke P."/>
            <person name="Costello M."/>
            <person name="D'Aco K."/>
            <person name="Daza R."/>
            <person name="De Haan G."/>
            <person name="DeGray S."/>
            <person name="DeMaso C."/>
            <person name="Dhargay N."/>
            <person name="Dooley K."/>
            <person name="Dooley E."/>
            <person name="Doricent M."/>
            <person name="Dorje P."/>
            <person name="Dorjee K."/>
            <person name="Dupes A."/>
            <person name="Elong R."/>
            <person name="Falk J."/>
            <person name="Farina A."/>
            <person name="Faro S."/>
            <person name="Ferguson D."/>
            <person name="Fisher S."/>
            <person name="Foley C.D."/>
            <person name="Franke A."/>
            <person name="Friedrich D."/>
            <person name="Gadbois L."/>
            <person name="Gearin G."/>
            <person name="Gearin C.R."/>
            <person name="Giannoukos G."/>
            <person name="Goode T."/>
            <person name="Graham J."/>
            <person name="Grandbois E."/>
            <person name="Grewal S."/>
            <person name="Gyaltsen K."/>
            <person name="Hafez N."/>
            <person name="Hagos B."/>
            <person name="Hall J."/>
            <person name="Henson C."/>
            <person name="Hollinger A."/>
            <person name="Honan T."/>
            <person name="Huard M.D."/>
            <person name="Hughes L."/>
            <person name="Hurhula B."/>
            <person name="Husby M.E."/>
            <person name="Kamat A."/>
            <person name="Kanga B."/>
            <person name="Kashin S."/>
            <person name="Khazanovich D."/>
            <person name="Kisner P."/>
            <person name="Lance K."/>
            <person name="Lara M."/>
            <person name="Lee W."/>
            <person name="Lennon N."/>
            <person name="Letendre F."/>
            <person name="LeVine R."/>
            <person name="Lipovsky A."/>
            <person name="Liu X."/>
            <person name="Liu J."/>
            <person name="Liu S."/>
            <person name="Lokyitsang T."/>
            <person name="Lokyitsang Y."/>
            <person name="Lubonja R."/>
            <person name="Lui A."/>
            <person name="MacDonald P."/>
            <person name="Magnisalis V."/>
            <person name="Maru K."/>
            <person name="Matthews C."/>
            <person name="McCusker W."/>
            <person name="McDonough S."/>
            <person name="Mehta T."/>
            <person name="Meldrim J."/>
            <person name="Meneus L."/>
            <person name="Mihai O."/>
            <person name="Mihalev A."/>
            <person name="Mihova T."/>
            <person name="Mittelman R."/>
            <person name="Mlenga V."/>
            <person name="Montmayeur A."/>
            <person name="Mulrain L."/>
            <person name="Navidi A."/>
            <person name="Naylor J."/>
            <person name="Negash T."/>
            <person name="Nguyen T."/>
            <person name="Nguyen N."/>
            <person name="Nicol R."/>
            <person name="Norbu C."/>
            <person name="Norbu N."/>
            <person name="Novod N."/>
            <person name="O'Neill B."/>
            <person name="Osman S."/>
            <person name="Markiewicz E."/>
            <person name="Oyono O.L."/>
            <person name="Patti C."/>
            <person name="Phunkhang P."/>
            <person name="Pierre F."/>
            <person name="Priest M."/>
            <person name="Raghuraman S."/>
            <person name="Rege F."/>
            <person name="Reyes R."/>
            <person name="Rise C."/>
            <person name="Rogov P."/>
            <person name="Ross K."/>
            <person name="Ryan E."/>
            <person name="Settipalli S."/>
            <person name="Shea T."/>
            <person name="Sherpa N."/>
            <person name="Shi L."/>
            <person name="Shih D."/>
            <person name="Sparrow T."/>
            <person name="Spaulding J."/>
            <person name="Stalker J."/>
            <person name="Stange-Thomann N."/>
            <person name="Stavropoulos S."/>
            <person name="Stone C."/>
            <person name="Strader C."/>
            <person name="Tesfaye S."/>
            <person name="Thomson T."/>
            <person name="Thoulutsang Y."/>
            <person name="Thoulutsang D."/>
            <person name="Topham K."/>
            <person name="Topping I."/>
            <person name="Tsamla T."/>
            <person name="Vassiliev H."/>
            <person name="Vo A."/>
            <person name="Wangchuk T."/>
            <person name="Wangdi T."/>
            <person name="Weiand M."/>
            <person name="Wilkinson J."/>
            <person name="Wilson A."/>
            <person name="Yadav S."/>
            <person name="Young G."/>
            <person name="Yu Q."/>
            <person name="Zembek L."/>
            <person name="Zhong D."/>
            <person name="Zimmer A."/>
            <person name="Zwirko Z."/>
            <person name="Jaffe D.B."/>
            <person name="Alvarez P."/>
            <person name="Brockman W."/>
            <person name="Butler J."/>
            <person name="Chin C."/>
            <person name="Gnerre S."/>
            <person name="Grabherr M."/>
            <person name="Kleber M."/>
            <person name="Mauceli E."/>
            <person name="MacCallum I."/>
        </authorList>
    </citation>
    <scope>NUCLEOTIDE SEQUENCE [LARGE SCALE GENOMIC DNA]</scope>
    <source>
        <strain evidence="11">Tucson 14030-0811.24</strain>
    </source>
</reference>
<dbReference type="GO" id="GO:0043565">
    <property type="term" value="F:sequence-specific DNA binding"/>
    <property type="evidence" value="ECO:0007669"/>
    <property type="project" value="TreeGrafter"/>
</dbReference>
<feature type="region of interest" description="Disordered" evidence="8">
    <location>
        <begin position="1311"/>
        <end position="1397"/>
    </location>
</feature>
<proteinExistence type="predicted"/>
<evidence type="ECO:0000256" key="1">
    <source>
        <dbReference type="ARBA" id="ARBA00004123"/>
    </source>
</evidence>
<feature type="domain" description="C2H2-type" evidence="9">
    <location>
        <begin position="1290"/>
        <end position="1317"/>
    </location>
</feature>
<evidence type="ECO:0000313" key="11">
    <source>
        <dbReference type="Proteomes" id="UP000007798"/>
    </source>
</evidence>
<feature type="domain" description="C2H2-type" evidence="9">
    <location>
        <begin position="660"/>
        <end position="687"/>
    </location>
</feature>
<dbReference type="Pfam" id="PF00096">
    <property type="entry name" value="zf-C2H2"/>
    <property type="match status" value="5"/>
</dbReference>
<feature type="region of interest" description="Disordered" evidence="8">
    <location>
        <begin position="198"/>
        <end position="264"/>
    </location>
</feature>
<feature type="compositionally biased region" description="Basic and acidic residues" evidence="8">
    <location>
        <begin position="63"/>
        <end position="81"/>
    </location>
</feature>
<evidence type="ECO:0000313" key="10">
    <source>
        <dbReference type="EMBL" id="KRG00300.1"/>
    </source>
</evidence>
<keyword evidence="2" id="KW-0479">Metal-binding</keyword>
<dbReference type="GO" id="GO:0035277">
    <property type="term" value="P:spiracle morphogenesis, open tracheal system"/>
    <property type="evidence" value="ECO:0007669"/>
    <property type="project" value="EnsemblMetazoa"/>
</dbReference>
<organism evidence="10 11">
    <name type="scientific">Drosophila willistoni</name>
    <name type="common">Fruit fly</name>
    <dbReference type="NCBI Taxonomy" id="7260"/>
    <lineage>
        <taxon>Eukaryota</taxon>
        <taxon>Metazoa</taxon>
        <taxon>Ecdysozoa</taxon>
        <taxon>Arthropoda</taxon>
        <taxon>Hexapoda</taxon>
        <taxon>Insecta</taxon>
        <taxon>Pterygota</taxon>
        <taxon>Neoptera</taxon>
        <taxon>Endopterygota</taxon>
        <taxon>Diptera</taxon>
        <taxon>Brachycera</taxon>
        <taxon>Muscomorpha</taxon>
        <taxon>Ephydroidea</taxon>
        <taxon>Drosophilidae</taxon>
        <taxon>Drosophila</taxon>
        <taxon>Sophophora</taxon>
    </lineage>
</organism>
<feature type="compositionally biased region" description="Basic residues" evidence="8">
    <location>
        <begin position="252"/>
        <end position="264"/>
    </location>
</feature>
<name>A0A0Q9WWC8_DROWI</name>
<feature type="region of interest" description="Disordered" evidence="8">
    <location>
        <begin position="537"/>
        <end position="559"/>
    </location>
</feature>
<feature type="domain" description="C2H2-type" evidence="9">
    <location>
        <begin position="416"/>
        <end position="443"/>
    </location>
</feature>
<protein>
    <recommendedName>
        <fullName evidence="9">C2H2-type domain-containing protein</fullName>
    </recommendedName>
</protein>
<sequence length="1397" mass="154315">MSRRKQAKPRACLKLGEKEEDENGGEEICNVEDLLEPKEELLSADESADIEDDDNDDDDDNAEEKGARGEEGKDLKSRQKPNESQPKSWRTADDDDAAAAADTTTAVKEDGDEEVQHPGEEEVACTTALTAPAACVVVAASVANGHCKNSGENELALFMGEGQDDDQDDDYLTNLSDNDDEDELQSLDSFYSDMYSTHTSSSYSPSISDGTLTPNSHHHLPASAVSGLSEDLQTEHKAHADRDQKDPAQLFKPKRPSHFHHHHHHHYHHQQALKIANKLRKINKEANKMGSGSGTGATEDGATGIGGVSSDATTKFDKLTGESIKSRGDGSYQCQFCDKSFPRLGYLKHHVQSHAEHLPFKCEYCAKLFKHKRSRDRHKKLHTNERNYKCPHCEAAFSRSDHLKIHMKTHDIQKPFQCSMCNRGYNTAAALTSHMQKHKKNAAILAAGGNPNALNYSPRSTGSASVSSSNSSLHKRRYALALANNDSSSRSPSRLDYPKRSRITNTNQSTPTPLLRCSYCPKVTEFSSLEQLNAHLQSVHEHQQQQQQQQQEQQQQQTESESFELNCEYCTMKFGNIAGLFQHMRTTHLDRLSSPPSIASYYEHLNRLEMPKQMKQDLSSPQRKAEEPEELPTDLSSNKRQMEEPTQTPAAGPVPPPGVFFCNQCNAGLPDFDSFRNHLKTHIAEGMQLICPHCGLTLPEQQEYERHVVAHFLITNSEFNCSSCGKSFAKAEDLQQHLLADHVVTILKCSLCSELCENRMAMQLHLACAHSQETKLLRCSACMELFRSDSEFHVHVKTRHQLALGNQTSSGLGSVSSGVSPTNPLQCMFCRAVCSSELEMHFHLAAHARQFRCPSCPETFHVEFLLDRHMQSQHGGVKDNKEQSSPNMAMGSLYVNALLPPLAAAAAAAVTNNNNNIIDYNVAFKFKGLFGGGGGGPPTAPSKFYSPLQVDTKAQQPSPHPALMYGLSQRYLMEMYKAKSISPAPPASTEPPPGSAAAPPPATFSCGMCERQDLRSEAELHSHRKLAHNLKTGVSLRCAYCAGNFKSRAELEQHMKSCHNSTGKHKCLICDEIFPSPAILAEHKLQHSKVGQSGKCSHCSHQLEDVAAFRNHLTEHGSDGSLPLACICCRQTLHSEFELSLHAKFHTKSSAGTSRGSLQEPVCALCLEPLPPTGPPIDGHIPAKLCEKCLRKHNLNGKRNKLSESPSVNVAPATATAVAPNHSPFLENRCNLCKMILPHAQKLQEHLVEHTFAGTEQRGFNCYICSAVFTAPGGLLNHMSVEHGAHSRPYDCNLCPEKFYFRAELEHHQRGHELRPAPPSRLSLSKQEPPCTLGSPSLSPATVKLELYESETQASDVDNGEEGTTNAAQEEEEYIEVEQMPHETRSEELMERSSNSS</sequence>
<keyword evidence="11" id="KW-1185">Reference proteome</keyword>
<evidence type="ECO:0000259" key="9">
    <source>
        <dbReference type="PROSITE" id="PS50157"/>
    </source>
</evidence>
<dbReference type="SUPFAM" id="SSF57667">
    <property type="entry name" value="beta-beta-alpha zinc fingers"/>
    <property type="match status" value="6"/>
</dbReference>
<dbReference type="PANTHER" id="PTHR24408">
    <property type="entry name" value="ZINC FINGER PROTEIN"/>
    <property type="match status" value="1"/>
</dbReference>
<dbReference type="FunCoup" id="A0A0Q9WWC8">
    <property type="interactions" value="452"/>
</dbReference>
<dbReference type="eggNOG" id="KOG1721">
    <property type="taxonomic scope" value="Eukaryota"/>
</dbReference>
<evidence type="ECO:0000256" key="4">
    <source>
        <dbReference type="ARBA" id="ARBA00022771"/>
    </source>
</evidence>
<feature type="compositionally biased region" description="Low complexity" evidence="8">
    <location>
        <begin position="198"/>
        <end position="211"/>
    </location>
</feature>
<feature type="compositionally biased region" description="Basic and acidic residues" evidence="8">
    <location>
        <begin position="233"/>
        <end position="246"/>
    </location>
</feature>
<keyword evidence="4 7" id="KW-0863">Zinc-finger</keyword>
<dbReference type="Proteomes" id="UP000007798">
    <property type="component" value="Unassembled WGS sequence"/>
</dbReference>
<gene>
    <name evidence="10" type="primary">Dwil\GK22937</name>
    <name evidence="10" type="ORF">Dwil_GK22937</name>
</gene>
<feature type="region of interest" description="Disordered" evidence="8">
    <location>
        <begin position="286"/>
        <end position="312"/>
    </location>
</feature>
<dbReference type="FunFam" id="3.30.160.60:FF:001182">
    <property type="entry name" value="Zinc finger, C2H2 type"/>
    <property type="match status" value="1"/>
</dbReference>
<evidence type="ECO:0000256" key="8">
    <source>
        <dbReference type="SAM" id="MobiDB-lite"/>
    </source>
</evidence>
<feature type="domain" description="C2H2-type" evidence="9">
    <location>
        <begin position="719"/>
        <end position="742"/>
    </location>
</feature>
<feature type="compositionally biased region" description="Low complexity" evidence="8">
    <location>
        <begin position="544"/>
        <end position="557"/>
    </location>
</feature>
<accession>A0A0Q9WWC8</accession>
<dbReference type="PROSITE" id="PS00028">
    <property type="entry name" value="ZINC_FINGER_C2H2_1"/>
    <property type="match status" value="14"/>
</dbReference>
<feature type="region of interest" description="Disordered" evidence="8">
    <location>
        <begin position="1"/>
        <end position="120"/>
    </location>
</feature>
<keyword evidence="6" id="KW-0539">Nucleus</keyword>
<dbReference type="OrthoDB" id="10014897at2759"/>
<dbReference type="InterPro" id="IPR013087">
    <property type="entry name" value="Znf_C2H2_type"/>
</dbReference>
<dbReference type="GO" id="GO:0000981">
    <property type="term" value="F:DNA-binding transcription factor activity, RNA polymerase II-specific"/>
    <property type="evidence" value="ECO:0007669"/>
    <property type="project" value="TreeGrafter"/>
</dbReference>
<feature type="domain" description="C2H2-type" evidence="9">
    <location>
        <begin position="360"/>
        <end position="387"/>
    </location>
</feature>
<feature type="domain" description="C2H2-type" evidence="9">
    <location>
        <begin position="1036"/>
        <end position="1064"/>
    </location>
</feature>
<feature type="domain" description="C2H2-type" evidence="9">
    <location>
        <begin position="332"/>
        <end position="359"/>
    </location>
</feature>
<evidence type="ECO:0000256" key="2">
    <source>
        <dbReference type="ARBA" id="ARBA00022723"/>
    </source>
</evidence>